<proteinExistence type="predicted"/>
<dbReference type="EMBL" id="JAPFFF010000019">
    <property type="protein sequence ID" value="KAK8858022.1"/>
    <property type="molecule type" value="Genomic_DNA"/>
</dbReference>
<evidence type="ECO:0000313" key="2">
    <source>
        <dbReference type="Proteomes" id="UP001470230"/>
    </source>
</evidence>
<gene>
    <name evidence="1" type="ORF">M9Y10_013122</name>
</gene>
<name>A0ABR2I674_9EUKA</name>
<comment type="caution">
    <text evidence="1">The sequence shown here is derived from an EMBL/GenBank/DDBJ whole genome shotgun (WGS) entry which is preliminary data.</text>
</comment>
<protein>
    <submittedName>
        <fullName evidence="1">Uncharacterized protein</fullName>
    </submittedName>
</protein>
<dbReference type="Proteomes" id="UP001470230">
    <property type="component" value="Unassembled WGS sequence"/>
</dbReference>
<accession>A0ABR2I674</accession>
<organism evidence="1 2">
    <name type="scientific">Tritrichomonas musculus</name>
    <dbReference type="NCBI Taxonomy" id="1915356"/>
    <lineage>
        <taxon>Eukaryota</taxon>
        <taxon>Metamonada</taxon>
        <taxon>Parabasalia</taxon>
        <taxon>Tritrichomonadida</taxon>
        <taxon>Tritrichomonadidae</taxon>
        <taxon>Tritrichomonas</taxon>
    </lineage>
</organism>
<sequence>MRKKAPAIYGYIRLHFRVSALDVFKIDSNLLFMSNKSLFITAPNNQNRGLMGLFHMKYKHTCEILSACKIRMSFSSFSESFHEVNVPNLSNKEEIYWLVFSIENKFILISSAMQSVVKTFSIPNISGVVKKAHFSMCGLKSSGCFAVMTPNAIFIFRISEEMKPEILFEQNTQATRIATFLDGILIFRNNSLDYCVNGQVNTFYNSNHVSDFFITKENRIAIIQKNDRNVVFHIIHGSAIGMFAVRLCTVLDDWAISLCYGRQIAIANINDKKKGIQFALPGRIKCPIVSFKSIFADYCQFKNSILIFLITSRKVIFIEVSVDLLNGMYDEGEYINDLEMTSNPFVLGENGEFDYDYEEEEEEEEEAEGEEDLSEIRVRRQYSEIYESEE</sequence>
<evidence type="ECO:0000313" key="1">
    <source>
        <dbReference type="EMBL" id="KAK8858022.1"/>
    </source>
</evidence>
<reference evidence="1 2" key="1">
    <citation type="submission" date="2024-04" db="EMBL/GenBank/DDBJ databases">
        <title>Tritrichomonas musculus Genome.</title>
        <authorList>
            <person name="Alves-Ferreira E."/>
            <person name="Grigg M."/>
            <person name="Lorenzi H."/>
            <person name="Galac M."/>
        </authorList>
    </citation>
    <scope>NUCLEOTIDE SEQUENCE [LARGE SCALE GENOMIC DNA]</scope>
    <source>
        <strain evidence="1 2">EAF2021</strain>
    </source>
</reference>
<keyword evidence="2" id="KW-1185">Reference proteome</keyword>